<evidence type="ECO:0000256" key="3">
    <source>
        <dbReference type="RuleBase" id="RU000363"/>
    </source>
</evidence>
<dbReference type="RefSeq" id="XP_033570358.1">
    <property type="nucleotide sequence ID" value="XM_033718342.1"/>
</dbReference>
<name>A0A6A6Y5U2_9PEZI</name>
<accession>A0A6A6Y5U2</accession>
<keyword evidence="2" id="KW-0560">Oxidoreductase</keyword>
<dbReference type="CDD" id="cd05374">
    <property type="entry name" value="17beta-HSD-like_SDR_c"/>
    <property type="match status" value="1"/>
</dbReference>
<dbReference type="InterPro" id="IPR051911">
    <property type="entry name" value="SDR_oxidoreductase"/>
</dbReference>
<dbReference type="InterPro" id="IPR036291">
    <property type="entry name" value="NAD(P)-bd_dom_sf"/>
</dbReference>
<evidence type="ECO:0000313" key="4">
    <source>
        <dbReference type="EMBL" id="KAF2803394.1"/>
    </source>
</evidence>
<protein>
    <submittedName>
        <fullName evidence="4 6">Short-chain oxidoreductase</fullName>
    </submittedName>
</protein>
<dbReference type="PRINTS" id="PR00081">
    <property type="entry name" value="GDHRDH"/>
</dbReference>
<comment type="similarity">
    <text evidence="1 3">Belongs to the short-chain dehydrogenases/reductases (SDR) family.</text>
</comment>
<dbReference type="Pfam" id="PF00106">
    <property type="entry name" value="adh_short"/>
    <property type="match status" value="1"/>
</dbReference>
<dbReference type="OrthoDB" id="1274115at2759"/>
<organism evidence="4">
    <name type="scientific">Mytilinidion resinicola</name>
    <dbReference type="NCBI Taxonomy" id="574789"/>
    <lineage>
        <taxon>Eukaryota</taxon>
        <taxon>Fungi</taxon>
        <taxon>Dikarya</taxon>
        <taxon>Ascomycota</taxon>
        <taxon>Pezizomycotina</taxon>
        <taxon>Dothideomycetes</taxon>
        <taxon>Pleosporomycetidae</taxon>
        <taxon>Mytilinidiales</taxon>
        <taxon>Mytilinidiaceae</taxon>
        <taxon>Mytilinidion</taxon>
    </lineage>
</organism>
<dbReference type="AlphaFoldDB" id="A0A6A6Y5U2"/>
<dbReference type="Proteomes" id="UP000504636">
    <property type="component" value="Unplaced"/>
</dbReference>
<dbReference type="Gene3D" id="3.40.50.720">
    <property type="entry name" value="NAD(P)-binding Rossmann-like Domain"/>
    <property type="match status" value="1"/>
</dbReference>
<evidence type="ECO:0000256" key="2">
    <source>
        <dbReference type="ARBA" id="ARBA00023002"/>
    </source>
</evidence>
<dbReference type="GeneID" id="54459235"/>
<reference evidence="6" key="3">
    <citation type="submission" date="2025-04" db="UniProtKB">
        <authorList>
            <consortium name="RefSeq"/>
        </authorList>
    </citation>
    <scope>IDENTIFICATION</scope>
    <source>
        <strain evidence="6">CBS 304.34</strain>
    </source>
</reference>
<dbReference type="EMBL" id="MU003718">
    <property type="protein sequence ID" value="KAF2803394.1"/>
    <property type="molecule type" value="Genomic_DNA"/>
</dbReference>
<evidence type="ECO:0000313" key="5">
    <source>
        <dbReference type="Proteomes" id="UP000504636"/>
    </source>
</evidence>
<keyword evidence="5" id="KW-1185">Reference proteome</keyword>
<reference evidence="4 6" key="1">
    <citation type="journal article" date="2020" name="Stud. Mycol.">
        <title>101 Dothideomycetes genomes: a test case for predicting lifestyles and emergence of pathogens.</title>
        <authorList>
            <person name="Haridas S."/>
            <person name="Albert R."/>
            <person name="Binder M."/>
            <person name="Bloem J."/>
            <person name="Labutti K."/>
            <person name="Salamov A."/>
            <person name="Andreopoulos B."/>
            <person name="Baker S."/>
            <person name="Barry K."/>
            <person name="Bills G."/>
            <person name="Bluhm B."/>
            <person name="Cannon C."/>
            <person name="Castanera R."/>
            <person name="Culley D."/>
            <person name="Daum C."/>
            <person name="Ezra D."/>
            <person name="Gonzalez J."/>
            <person name="Henrissat B."/>
            <person name="Kuo A."/>
            <person name="Liang C."/>
            <person name="Lipzen A."/>
            <person name="Lutzoni F."/>
            <person name="Magnuson J."/>
            <person name="Mondo S."/>
            <person name="Nolan M."/>
            <person name="Ohm R."/>
            <person name="Pangilinan J."/>
            <person name="Park H.-J."/>
            <person name="Ramirez L."/>
            <person name="Alfaro M."/>
            <person name="Sun H."/>
            <person name="Tritt A."/>
            <person name="Yoshinaga Y."/>
            <person name="Zwiers L.-H."/>
            <person name="Turgeon B."/>
            <person name="Goodwin S."/>
            <person name="Spatafora J."/>
            <person name="Crous P."/>
            <person name="Grigoriev I."/>
        </authorList>
    </citation>
    <scope>NUCLEOTIDE SEQUENCE</scope>
    <source>
        <strain evidence="4 6">CBS 304.34</strain>
    </source>
</reference>
<reference evidence="6" key="2">
    <citation type="submission" date="2020-04" db="EMBL/GenBank/DDBJ databases">
        <authorList>
            <consortium name="NCBI Genome Project"/>
        </authorList>
    </citation>
    <scope>NUCLEOTIDE SEQUENCE</scope>
    <source>
        <strain evidence="6">CBS 304.34</strain>
    </source>
</reference>
<evidence type="ECO:0000256" key="1">
    <source>
        <dbReference type="ARBA" id="ARBA00006484"/>
    </source>
</evidence>
<evidence type="ECO:0000313" key="6">
    <source>
        <dbReference type="RefSeq" id="XP_033570358.1"/>
    </source>
</evidence>
<dbReference type="SUPFAM" id="SSF51735">
    <property type="entry name" value="NAD(P)-binding Rossmann-fold domains"/>
    <property type="match status" value="1"/>
</dbReference>
<dbReference type="PANTHER" id="PTHR43976:SF16">
    <property type="entry name" value="SHORT-CHAIN DEHYDROGENASE_REDUCTASE FAMILY PROTEIN"/>
    <property type="match status" value="1"/>
</dbReference>
<proteinExistence type="inferred from homology"/>
<gene>
    <name evidence="4 6" type="ORF">BDZ99DRAFT_453703</name>
</gene>
<dbReference type="PRINTS" id="PR00080">
    <property type="entry name" value="SDRFAMILY"/>
</dbReference>
<sequence length="283" mass="30660">MTQLTWLVTGCSSGLGEEFIRGILSRGDKAIATSRGPISRIQKLKEAGASTYSLDVSAPKLEVDSIMSLIIQENGGIDVLVNNAGYVENGTLEESSRETILAQYETNLFGSIKATQALLPHFRQKRSGTVVFIGSMYGWGGLPSGLPYASSKFALEGVHESLKESVAHLGIKSIIFELGFFRTQVLHPNNFKSRISEIGDYDALRAGTAEFLQALQGNEPGDPKKGIKVMIDVVKGEGVAAGKAMPERLPLGVDALDLVRKKCEDTLAICKEWEHIINSTNFD</sequence>
<dbReference type="InterPro" id="IPR002347">
    <property type="entry name" value="SDR_fam"/>
</dbReference>
<dbReference type="PANTHER" id="PTHR43976">
    <property type="entry name" value="SHORT CHAIN DEHYDROGENASE"/>
    <property type="match status" value="1"/>
</dbReference>
<dbReference type="GO" id="GO:0016491">
    <property type="term" value="F:oxidoreductase activity"/>
    <property type="evidence" value="ECO:0007669"/>
    <property type="project" value="UniProtKB-KW"/>
</dbReference>